<proteinExistence type="predicted"/>
<protein>
    <recommendedName>
        <fullName evidence="4">DUF3923 family protein</fullName>
    </recommendedName>
</protein>
<comment type="caution">
    <text evidence="2">The sequence shown here is derived from an EMBL/GenBank/DDBJ whole genome shotgun (WGS) entry which is preliminary data.</text>
</comment>
<keyword evidence="1" id="KW-1133">Transmembrane helix</keyword>
<dbReference type="EMBL" id="JBBAXC010000023">
    <property type="protein sequence ID" value="MEI5909293.1"/>
    <property type="molecule type" value="Genomic_DNA"/>
</dbReference>
<keyword evidence="3" id="KW-1185">Reference proteome</keyword>
<organism evidence="2 3">
    <name type="scientific">Bacillus spongiae</name>
    <dbReference type="NCBI Taxonomy" id="2683610"/>
    <lineage>
        <taxon>Bacteria</taxon>
        <taxon>Bacillati</taxon>
        <taxon>Bacillota</taxon>
        <taxon>Bacilli</taxon>
        <taxon>Bacillales</taxon>
        <taxon>Bacillaceae</taxon>
        <taxon>Bacillus</taxon>
    </lineage>
</organism>
<dbReference type="Proteomes" id="UP001312865">
    <property type="component" value="Unassembled WGS sequence"/>
</dbReference>
<name>A0ABU8HJM2_9BACI</name>
<evidence type="ECO:0000313" key="3">
    <source>
        <dbReference type="Proteomes" id="UP001312865"/>
    </source>
</evidence>
<accession>A0ABU8HJM2</accession>
<feature type="transmembrane region" description="Helical" evidence="1">
    <location>
        <begin position="12"/>
        <end position="30"/>
    </location>
</feature>
<evidence type="ECO:0000256" key="1">
    <source>
        <dbReference type="SAM" id="Phobius"/>
    </source>
</evidence>
<reference evidence="2 3" key="1">
    <citation type="journal article" date="2018" name="J. Microbiol.">
        <title>Bacillus spongiae sp. nov., isolated from sponge of Jeju Island.</title>
        <authorList>
            <person name="Lee G.E."/>
            <person name="Im W.T."/>
            <person name="Park J.S."/>
        </authorList>
    </citation>
    <scope>NUCLEOTIDE SEQUENCE [LARGE SCALE GENOMIC DNA]</scope>
    <source>
        <strain evidence="2 3">135PIL107-10</strain>
    </source>
</reference>
<keyword evidence="1" id="KW-0472">Membrane</keyword>
<feature type="transmembrane region" description="Helical" evidence="1">
    <location>
        <begin position="42"/>
        <end position="73"/>
    </location>
</feature>
<dbReference type="RefSeq" id="WP_336588737.1">
    <property type="nucleotide sequence ID" value="NZ_JBBAXC010000023.1"/>
</dbReference>
<evidence type="ECO:0008006" key="4">
    <source>
        <dbReference type="Google" id="ProtNLM"/>
    </source>
</evidence>
<evidence type="ECO:0000313" key="2">
    <source>
        <dbReference type="EMBL" id="MEI5909293.1"/>
    </source>
</evidence>
<gene>
    <name evidence="2" type="ORF">WAK64_19780</name>
</gene>
<sequence length="83" mass="9607">MLLDRTHKWKWIFKVALYYSLLVSIFIQVVDFIRNVSSPDHTILQLIIGGTFAVLIGVLILFPFGILSGFLLWNRENKKSVNE</sequence>
<keyword evidence="1" id="KW-0812">Transmembrane</keyword>